<dbReference type="EMBL" id="LBYI01000017">
    <property type="protein sequence ID" value="KKR49916.1"/>
    <property type="molecule type" value="Genomic_DNA"/>
</dbReference>
<dbReference type="AlphaFoldDB" id="A0A0G0RJ62"/>
<name>A0A0G0RJ62_9BACT</name>
<evidence type="ECO:0000313" key="1">
    <source>
        <dbReference type="EMBL" id="KKR49916.1"/>
    </source>
</evidence>
<protein>
    <submittedName>
        <fullName evidence="1">Plasmid stabilization protein</fullName>
    </submittedName>
</protein>
<reference evidence="1 2" key="1">
    <citation type="journal article" date="2015" name="Nature">
        <title>rRNA introns, odd ribosomes, and small enigmatic genomes across a large radiation of phyla.</title>
        <authorList>
            <person name="Brown C.T."/>
            <person name="Hug L.A."/>
            <person name="Thomas B.C."/>
            <person name="Sharon I."/>
            <person name="Castelle C.J."/>
            <person name="Singh A."/>
            <person name="Wilkins M.J."/>
            <person name="Williams K.H."/>
            <person name="Banfield J.F."/>
        </authorList>
    </citation>
    <scope>NUCLEOTIDE SEQUENCE [LARGE SCALE GENOMIC DNA]</scope>
</reference>
<sequence length="73" mass="8457">MSSYDVVLSKAFQRQLKKLIKKNPNLRQKVAKVLKLFAQEIANSSLKLHKLEGHNNWTVSVTGDIDKRILRRL</sequence>
<evidence type="ECO:0000313" key="2">
    <source>
        <dbReference type="Proteomes" id="UP000034531"/>
    </source>
</evidence>
<dbReference type="SUPFAM" id="SSF143011">
    <property type="entry name" value="RelE-like"/>
    <property type="match status" value="1"/>
</dbReference>
<accession>A0A0G0RJ62</accession>
<gene>
    <name evidence="1" type="ORF">UT84_C0017G0004</name>
</gene>
<proteinExistence type="predicted"/>
<dbReference type="Proteomes" id="UP000034531">
    <property type="component" value="Unassembled WGS sequence"/>
</dbReference>
<dbReference type="InterPro" id="IPR035093">
    <property type="entry name" value="RelE/ParE_toxin_dom_sf"/>
</dbReference>
<organism evidence="1 2">
    <name type="scientific">Candidatus Curtissbacteria bacterium GW2011_GWA1_40_16</name>
    <dbReference type="NCBI Taxonomy" id="1618405"/>
    <lineage>
        <taxon>Bacteria</taxon>
        <taxon>Candidatus Curtissiibacteriota</taxon>
    </lineage>
</organism>
<dbReference type="Gene3D" id="3.30.2310.20">
    <property type="entry name" value="RelE-like"/>
    <property type="match status" value="1"/>
</dbReference>
<comment type="caution">
    <text evidence="1">The sequence shown here is derived from an EMBL/GenBank/DDBJ whole genome shotgun (WGS) entry which is preliminary data.</text>
</comment>